<evidence type="ECO:0000313" key="4">
    <source>
        <dbReference type="Proteomes" id="UP000053748"/>
    </source>
</evidence>
<evidence type="ECO:0000259" key="2">
    <source>
        <dbReference type="Pfam" id="PF21390"/>
    </source>
</evidence>
<dbReference type="Proteomes" id="UP000053748">
    <property type="component" value="Unassembled WGS sequence"/>
</dbReference>
<dbReference type="InterPro" id="IPR000683">
    <property type="entry name" value="Gfo/Idh/MocA-like_OxRdtase_N"/>
</dbReference>
<dbReference type="Gene3D" id="3.40.50.720">
    <property type="entry name" value="NAD(P)-binding Rossmann-like Domain"/>
    <property type="match status" value="2"/>
</dbReference>
<dbReference type="NCBIfam" id="TIGR01761">
    <property type="entry name" value="thiaz-red"/>
    <property type="match status" value="1"/>
</dbReference>
<comment type="caution">
    <text evidence="3">The sequence shown here is derived from an EMBL/GenBank/DDBJ whole genome shotgun (WGS) entry which is preliminary data.</text>
</comment>
<dbReference type="RefSeq" id="WP_001065236.1">
    <property type="nucleotide sequence ID" value="NZ_CAWMSS010000002.1"/>
</dbReference>
<evidence type="ECO:0000259" key="1">
    <source>
        <dbReference type="Pfam" id="PF01408"/>
    </source>
</evidence>
<dbReference type="OrthoDB" id="9760689at2"/>
<accession>A0A2J9VJW5</accession>
<dbReference type="STRING" id="674.VM_16080"/>
<name>A0A2J9VJW5_VIBMI</name>
<dbReference type="EMBL" id="LOSJ02000001">
    <property type="protein sequence ID" value="PNM64067.1"/>
    <property type="molecule type" value="Genomic_DNA"/>
</dbReference>
<protein>
    <submittedName>
        <fullName evidence="3">Thiazolinyl imide reductase</fullName>
    </submittedName>
</protein>
<feature type="domain" description="Gfo/Idh/MocA-like oxidoreductase N-terminal" evidence="1">
    <location>
        <begin position="6"/>
        <end position="122"/>
    </location>
</feature>
<dbReference type="InterPro" id="IPR010091">
    <property type="entry name" value="Thiazolinyl_imide_reductase"/>
</dbReference>
<proteinExistence type="predicted"/>
<feature type="domain" description="Thiazolinyl imine reductase-like C-terminal" evidence="2">
    <location>
        <begin position="148"/>
        <end position="245"/>
    </location>
</feature>
<organism evidence="3 4">
    <name type="scientific">Vibrio mimicus</name>
    <dbReference type="NCBI Taxonomy" id="674"/>
    <lineage>
        <taxon>Bacteria</taxon>
        <taxon>Pseudomonadati</taxon>
        <taxon>Pseudomonadota</taxon>
        <taxon>Gammaproteobacteria</taxon>
        <taxon>Vibrionales</taxon>
        <taxon>Vibrionaceae</taxon>
        <taxon>Vibrio</taxon>
    </lineage>
</organism>
<dbReference type="Pfam" id="PF01408">
    <property type="entry name" value="GFO_IDH_MocA"/>
    <property type="match status" value="1"/>
</dbReference>
<dbReference type="GO" id="GO:0000166">
    <property type="term" value="F:nucleotide binding"/>
    <property type="evidence" value="ECO:0007669"/>
    <property type="project" value="InterPro"/>
</dbReference>
<dbReference type="AlphaFoldDB" id="A0A2J9VJW5"/>
<dbReference type="PIRSF" id="PIRSF017494">
    <property type="entry name" value="Thiaz_red"/>
    <property type="match status" value="1"/>
</dbReference>
<dbReference type="SUPFAM" id="SSF51735">
    <property type="entry name" value="NAD(P)-binding Rossmann-fold domains"/>
    <property type="match status" value="1"/>
</dbReference>
<dbReference type="InterPro" id="IPR036291">
    <property type="entry name" value="NAD(P)-bd_dom_sf"/>
</dbReference>
<dbReference type="InterPro" id="IPR048655">
    <property type="entry name" value="Irp3-like_C"/>
</dbReference>
<gene>
    <name evidence="3" type="ORF">AL544_003915</name>
</gene>
<dbReference type="Pfam" id="PF21390">
    <property type="entry name" value="Irp3-like_C"/>
    <property type="match status" value="1"/>
</dbReference>
<reference evidence="3" key="1">
    <citation type="submission" date="2017-12" db="EMBL/GenBank/DDBJ databases">
        <title>FDA dAtabase for Regulatory Grade micrObial Sequences (FDA-ARGOS): Supporting development and validation of Infectious Disease Dx tests.</title>
        <authorList>
            <person name="Hoffmann M."/>
            <person name="Allard M."/>
            <person name="Evans P."/>
            <person name="Brown E."/>
            <person name="Tallon L.J."/>
            <person name="Sadzewicz L."/>
            <person name="Sengamalay N."/>
            <person name="Ott S."/>
            <person name="Godinez A."/>
            <person name="Nagaraj S."/>
            <person name="Vavikolanu K."/>
            <person name="Aluvathingal J."/>
            <person name="Nadendla S."/>
            <person name="Hobson J."/>
            <person name="Sichtig H."/>
        </authorList>
    </citation>
    <scope>NUCLEOTIDE SEQUENCE [LARGE SCALE GENOMIC DNA]</scope>
    <source>
        <strain evidence="3">FDAARGOS_113</strain>
    </source>
</reference>
<keyword evidence="4" id="KW-1185">Reference proteome</keyword>
<evidence type="ECO:0000313" key="3">
    <source>
        <dbReference type="EMBL" id="PNM64067.1"/>
    </source>
</evidence>
<sequence length="369" mass="41178">MNNRKKVVIVGAKFGELYLNAFIESHPEFELAGILAQGSQRSKNLAIAFGIPLYQRVSQLPQDITIACVVIRASVIGGVGNLLVEELLKRKIHVLQEHPVSAKEIQRHLTLAEQCGVQYRVNSFYSACRAGQTLISSAQQITEQALKSASHGNFTTSRQLLYSTLDILLLALRNGGPLKPTLLGKQRQFDLINLQSEQGEYLLQLQNYLDPQDPDMHNLAMHRIMLGWDAGYLSMVDSYGPIHWTPVLHADHHLSDQNSLYQAVSSPEGQYLNQPTTQVLYHQPNLVKDLFEELGPEGVIFTLEQFSHLIDGQIGSHSLTPSHQLNVAQLWEDILTLCGQPQEKAIPPSPRISLQAFDTQHNDAKEGML</sequence>